<evidence type="ECO:0000259" key="1">
    <source>
        <dbReference type="Pfam" id="PF14214"/>
    </source>
</evidence>
<organism evidence="2">
    <name type="scientific">Amphimedon queenslandica</name>
    <name type="common">Sponge</name>
    <dbReference type="NCBI Taxonomy" id="400682"/>
    <lineage>
        <taxon>Eukaryota</taxon>
        <taxon>Metazoa</taxon>
        <taxon>Porifera</taxon>
        <taxon>Demospongiae</taxon>
        <taxon>Heteroscleromorpha</taxon>
        <taxon>Haplosclerida</taxon>
        <taxon>Niphatidae</taxon>
        <taxon>Amphimedon</taxon>
    </lineage>
</organism>
<proteinExistence type="predicted"/>
<dbReference type="STRING" id="400682.A0A1X7TLW6"/>
<dbReference type="eggNOG" id="KOG0987">
    <property type="taxonomic scope" value="Eukaryota"/>
</dbReference>
<reference evidence="2" key="1">
    <citation type="submission" date="2017-05" db="UniProtKB">
        <authorList>
            <consortium name="EnsemblMetazoa"/>
        </authorList>
    </citation>
    <scope>IDENTIFICATION</scope>
</reference>
<protein>
    <recommendedName>
        <fullName evidence="1">Helitron helicase-like domain-containing protein</fullName>
    </recommendedName>
</protein>
<evidence type="ECO:0000313" key="2">
    <source>
        <dbReference type="EnsemblMetazoa" id="Aqu2.1.15820_001"/>
    </source>
</evidence>
<dbReference type="AlphaFoldDB" id="A0A1X7TLW6"/>
<dbReference type="EnsemblMetazoa" id="Aqu2.1.15820_001">
    <property type="protein sequence ID" value="Aqu2.1.15820_001"/>
    <property type="gene ID" value="Aqu2.1.15820"/>
</dbReference>
<dbReference type="Pfam" id="PF14214">
    <property type="entry name" value="Helitron_like_N"/>
    <property type="match status" value="1"/>
</dbReference>
<dbReference type="InterPro" id="IPR025476">
    <property type="entry name" value="Helitron_helicase-like"/>
</dbReference>
<name>A0A1X7TLW6_AMPQE</name>
<feature type="domain" description="Helitron helicase-like" evidence="1">
    <location>
        <begin position="3"/>
        <end position="118"/>
    </location>
</feature>
<dbReference type="InParanoid" id="A0A1X7TLW6"/>
<sequence length="214" mass="24648">MLAQIRGTNQYWFHVKGEVKAMIAEYGSPTLFLTLSCAEYDSADIAQYLRKVNNAPQSYSISRLCTVDPVSVSRQFSYKFKDFFNIVILKRGVLGKVEQYYVKKEYQMRGAPHNHILLWIKNAPVVGIDCPEEVCSFIQDRITCHIPDKTERNWKKIFDARNKAGFTEELPENKEDDEPQLLGEIMEAVADIPDMHINVPNLTLEQREAMLNVD</sequence>
<accession>A0A1X7TLW6</accession>